<name>A0A1H8TD36_9EURY</name>
<dbReference type="PROSITE" id="PS51898">
    <property type="entry name" value="TYR_RECOMBINASE"/>
    <property type="match status" value="1"/>
</dbReference>
<dbReference type="PANTHER" id="PTHR30349:SF41">
    <property type="entry name" value="INTEGRASE_RECOMBINASE PROTEIN MJ0367-RELATED"/>
    <property type="match status" value="1"/>
</dbReference>
<dbReference type="InterPro" id="IPR013762">
    <property type="entry name" value="Integrase-like_cat_sf"/>
</dbReference>
<dbReference type="PANTHER" id="PTHR30349">
    <property type="entry name" value="PHAGE INTEGRASE-RELATED"/>
    <property type="match status" value="1"/>
</dbReference>
<dbReference type="SUPFAM" id="SSF56349">
    <property type="entry name" value="DNA breaking-rejoining enzymes"/>
    <property type="match status" value="1"/>
</dbReference>
<dbReference type="OrthoDB" id="198497at2157"/>
<evidence type="ECO:0000256" key="3">
    <source>
        <dbReference type="ARBA" id="ARBA00023172"/>
    </source>
</evidence>
<keyword evidence="1" id="KW-0229">DNA integration</keyword>
<accession>A0A1H8TD36</accession>
<proteinExistence type="predicted"/>
<dbReference type="AlphaFoldDB" id="A0A1H8TD36"/>
<evidence type="ECO:0000259" key="5">
    <source>
        <dbReference type="PROSITE" id="PS51898"/>
    </source>
</evidence>
<dbReference type="RefSeq" id="WP_211611394.1">
    <property type="nucleotide sequence ID" value="NZ_FOCX01000022.1"/>
</dbReference>
<dbReference type="InterPro" id="IPR044068">
    <property type="entry name" value="CB"/>
</dbReference>
<keyword evidence="2 4" id="KW-0238">DNA-binding</keyword>
<dbReference type="Gene3D" id="1.10.150.130">
    <property type="match status" value="1"/>
</dbReference>
<organism evidence="7 8">
    <name type="scientific">Halorientalis persicus</name>
    <dbReference type="NCBI Taxonomy" id="1367881"/>
    <lineage>
        <taxon>Archaea</taxon>
        <taxon>Methanobacteriati</taxon>
        <taxon>Methanobacteriota</taxon>
        <taxon>Stenosarchaea group</taxon>
        <taxon>Halobacteria</taxon>
        <taxon>Halobacteriales</taxon>
        <taxon>Haloarculaceae</taxon>
        <taxon>Halorientalis</taxon>
    </lineage>
</organism>
<reference evidence="8" key="1">
    <citation type="submission" date="2016-10" db="EMBL/GenBank/DDBJ databases">
        <authorList>
            <person name="Varghese N."/>
            <person name="Submissions S."/>
        </authorList>
    </citation>
    <scope>NUCLEOTIDE SEQUENCE [LARGE SCALE GENOMIC DNA]</scope>
    <source>
        <strain evidence="8">IBRC-M 10043</strain>
    </source>
</reference>
<dbReference type="InterPro" id="IPR050090">
    <property type="entry name" value="Tyrosine_recombinase_XerCD"/>
</dbReference>
<evidence type="ECO:0000256" key="4">
    <source>
        <dbReference type="PROSITE-ProRule" id="PRU01248"/>
    </source>
</evidence>
<evidence type="ECO:0000256" key="1">
    <source>
        <dbReference type="ARBA" id="ARBA00022908"/>
    </source>
</evidence>
<evidence type="ECO:0000313" key="7">
    <source>
        <dbReference type="EMBL" id="SEO88791.1"/>
    </source>
</evidence>
<keyword evidence="3" id="KW-0233">DNA recombination</keyword>
<feature type="domain" description="Tyr recombinase" evidence="5">
    <location>
        <begin position="130"/>
        <end position="346"/>
    </location>
</feature>
<dbReference type="GO" id="GO:0003677">
    <property type="term" value="F:DNA binding"/>
    <property type="evidence" value="ECO:0007669"/>
    <property type="project" value="UniProtKB-UniRule"/>
</dbReference>
<dbReference type="GO" id="GO:0006310">
    <property type="term" value="P:DNA recombination"/>
    <property type="evidence" value="ECO:0007669"/>
    <property type="project" value="UniProtKB-KW"/>
</dbReference>
<dbReference type="Gene3D" id="1.10.443.10">
    <property type="entry name" value="Intergrase catalytic core"/>
    <property type="match status" value="1"/>
</dbReference>
<evidence type="ECO:0000259" key="6">
    <source>
        <dbReference type="PROSITE" id="PS51900"/>
    </source>
</evidence>
<dbReference type="InterPro" id="IPR002104">
    <property type="entry name" value="Integrase_catalytic"/>
</dbReference>
<dbReference type="Pfam" id="PF00589">
    <property type="entry name" value="Phage_integrase"/>
    <property type="match status" value="1"/>
</dbReference>
<dbReference type="InterPro" id="IPR011010">
    <property type="entry name" value="DNA_brk_join_enz"/>
</dbReference>
<dbReference type="InterPro" id="IPR010998">
    <property type="entry name" value="Integrase_recombinase_N"/>
</dbReference>
<dbReference type="PROSITE" id="PS51900">
    <property type="entry name" value="CB"/>
    <property type="match status" value="1"/>
</dbReference>
<protein>
    <submittedName>
        <fullName evidence="7">Site-specific recombinase XerD</fullName>
    </submittedName>
</protein>
<dbReference type="GO" id="GO:0015074">
    <property type="term" value="P:DNA integration"/>
    <property type="evidence" value="ECO:0007669"/>
    <property type="project" value="UniProtKB-KW"/>
</dbReference>
<dbReference type="Proteomes" id="UP000198775">
    <property type="component" value="Unassembled WGS sequence"/>
</dbReference>
<evidence type="ECO:0000313" key="8">
    <source>
        <dbReference type="Proteomes" id="UP000198775"/>
    </source>
</evidence>
<evidence type="ECO:0000256" key="2">
    <source>
        <dbReference type="ARBA" id="ARBA00023125"/>
    </source>
</evidence>
<dbReference type="EMBL" id="FOCX01000022">
    <property type="protein sequence ID" value="SEO88791.1"/>
    <property type="molecule type" value="Genomic_DNA"/>
</dbReference>
<sequence>MEVCEPGFVNRFGITMSEKRTQMKPERAVNRYLSDKKAEWADSTYYNNSSALNRFLDFCQDGNLDNICEIDGFHISDFKKIRREVDGINEMTLYNDLCSVRSFLKWCSSMGLVESWVVEDMVLNDPDEKVRSDKIDPEEAEMIRNYLKKYEHGTLRHALFALLWDTGIRLGTARAIDVDDYYPDEKYIEVRHRPEEDTSLKNKEPAEREVNLHTWACEIIDDYLLMNHTDVEDDYGRTPLFSSKQGRMVRSNLRMHIRRLTRPCHYTGECPHGREIEECEAAQEYTKAAQCPGSVSPHPIRRGAITHWLNEGHRKELISERMNVGIDTLDEHYDARTESEKRNLRRDLFDIE</sequence>
<feature type="domain" description="Core-binding (CB)" evidence="6">
    <location>
        <begin position="23"/>
        <end position="108"/>
    </location>
</feature>
<gene>
    <name evidence="7" type="ORF">SAMN05216388_10226</name>
</gene>
<keyword evidence="8" id="KW-1185">Reference proteome</keyword>
<dbReference type="CDD" id="cd00397">
    <property type="entry name" value="DNA_BRE_C"/>
    <property type="match status" value="1"/>
</dbReference>